<proteinExistence type="predicted"/>
<accession>A0ABU6GTN8</accession>
<dbReference type="Pfam" id="PF13786">
    <property type="entry name" value="DUF4179"/>
    <property type="match status" value="1"/>
</dbReference>
<feature type="region of interest" description="Disordered" evidence="1">
    <location>
        <begin position="1"/>
        <end position="20"/>
    </location>
</feature>
<evidence type="ECO:0000256" key="1">
    <source>
        <dbReference type="SAM" id="MobiDB-lite"/>
    </source>
</evidence>
<evidence type="ECO:0000259" key="3">
    <source>
        <dbReference type="Pfam" id="PF13786"/>
    </source>
</evidence>
<comment type="caution">
    <text evidence="4">The sequence shown here is derived from an EMBL/GenBank/DDBJ whole genome shotgun (WGS) entry which is preliminary data.</text>
</comment>
<keyword evidence="5" id="KW-1185">Reference proteome</keyword>
<dbReference type="EMBL" id="JARLKZ010000021">
    <property type="protein sequence ID" value="MEC0243066.1"/>
    <property type="molecule type" value="Genomic_DNA"/>
</dbReference>
<reference evidence="4 5" key="1">
    <citation type="submission" date="2023-03" db="EMBL/GenBank/DDBJ databases">
        <title>Bacillus Genome Sequencing.</title>
        <authorList>
            <person name="Dunlap C."/>
        </authorList>
    </citation>
    <scope>NUCLEOTIDE SEQUENCE [LARGE SCALE GENOMIC DNA]</scope>
    <source>
        <strain evidence="4 5">BD-525</strain>
    </source>
</reference>
<keyword evidence="2" id="KW-1133">Transmembrane helix</keyword>
<evidence type="ECO:0000256" key="2">
    <source>
        <dbReference type="SAM" id="Phobius"/>
    </source>
</evidence>
<dbReference type="Proteomes" id="UP001344632">
    <property type="component" value="Unassembled WGS sequence"/>
</dbReference>
<name>A0ABU6GTN8_9BACL</name>
<protein>
    <submittedName>
        <fullName evidence="4">DUF4179 domain-containing protein</fullName>
    </submittedName>
</protein>
<keyword evidence="2" id="KW-0472">Membrane</keyword>
<dbReference type="InterPro" id="IPR025436">
    <property type="entry name" value="DUF4179"/>
</dbReference>
<dbReference type="RefSeq" id="WP_326090811.1">
    <property type="nucleotide sequence ID" value="NZ_JARLKZ010000021.1"/>
</dbReference>
<organism evidence="4 5">
    <name type="scientific">Paenibacillus dokdonensis</name>
    <dbReference type="NCBI Taxonomy" id="2567944"/>
    <lineage>
        <taxon>Bacteria</taxon>
        <taxon>Bacillati</taxon>
        <taxon>Bacillota</taxon>
        <taxon>Bacilli</taxon>
        <taxon>Bacillales</taxon>
        <taxon>Paenibacillaceae</taxon>
        <taxon>Paenibacillus</taxon>
    </lineage>
</organism>
<evidence type="ECO:0000313" key="5">
    <source>
        <dbReference type="Proteomes" id="UP001344632"/>
    </source>
</evidence>
<gene>
    <name evidence="4" type="ORF">P4H66_24965</name>
</gene>
<dbReference type="Gene3D" id="2.60.40.1630">
    <property type="entry name" value="bacillus anthracis domain"/>
    <property type="match status" value="1"/>
</dbReference>
<feature type="transmembrane region" description="Helical" evidence="2">
    <location>
        <begin position="52"/>
        <end position="77"/>
    </location>
</feature>
<sequence length="550" mass="61768">MSRFYKNGLQGKVQDPPHPNYNQMWTDIEREVAMRRSGALQVTSTPRTKRKFIPAAIVFSCFMVVAVPVFAGVTLNWDSLYGGRSVTNALNNGVGQRYNLDVSSKDITMSLKGVVTDGERMKMLVSIDSDMKPGDYDAVELEHMVIKDEAGKEEPVNGYLNYDESSGKLLGIYETKDNLQQGKKTYTLEAGSLVYYKDKDIPLNQIPKAGETVSTGEARYPSIRIKSVTESKSSLAVRYNVSAADSNDQGHGDPHLIVKTGSGSSRGMLTQLPPEDKDVLIEQVFSNLTAEAWGNAELHFNYMKEAKRIPGTWSFHFKADGKKAGEAVYSQPLQSSDEFQQKAGMSLNQLTVTPLEIIASIQDDMPMKEHNKNGDVMYKDIRLIVGDQEISGSYTIKGDDPKKYQHVFAFESPEWYKDWSKVPMKMILKDAVVTKRDKSANWLVLNKPTAKKQTAEMKLESFGVHFDYYMDGNDLVVESESDSKGFKGISQSMLRVDGQDLYPEYTPRGPSAPSKNIERYPNFKMNQTLEINPGFYSYYDSSRDTEITLH</sequence>
<evidence type="ECO:0000313" key="4">
    <source>
        <dbReference type="EMBL" id="MEC0243066.1"/>
    </source>
</evidence>
<feature type="domain" description="DUF4179" evidence="3">
    <location>
        <begin position="51"/>
        <end position="128"/>
    </location>
</feature>
<keyword evidence="2" id="KW-0812">Transmembrane</keyword>